<keyword evidence="3" id="KW-0418">Kinase</keyword>
<dbReference type="PANTHER" id="PTHR32125:SF4">
    <property type="entry name" value="2-C-METHYL-D-ERYTHRITOL 4-PHOSPHATE CYTIDYLYLTRANSFERASE, CHLOROPLASTIC"/>
    <property type="match status" value="1"/>
</dbReference>
<sequence>MPAALVLLAAGSGTRVGAATNKVLLPLDGSDDPASSALGLSLRTALEVPDVARVVLVVRSGDEEAVAAVAQPQLGEREVAMVAGGDTRHASEQAALGVLRADIEAGGIDVVAIHDTARPLAAPELFAAVIGVAREHGGAIPAAPLTHLSTRDLQPVAGALVGVQTPQAFRAADLLSAYARAAADGFDGTDTGATLERYASGVRIVAVPSTPLNLKVTFADDLGAVTALLR</sequence>
<keyword evidence="2" id="KW-0548">Nucleotidyltransferase</keyword>
<accession>A0A1J4N071</accession>
<evidence type="ECO:0000313" key="4">
    <source>
        <dbReference type="Proteomes" id="UP000033772"/>
    </source>
</evidence>
<dbReference type="AlphaFoldDB" id="A0A1J4N071"/>
<gene>
    <name evidence="3" type="ORF">UG56_020120</name>
</gene>
<dbReference type="OrthoDB" id="9802561at2"/>
<dbReference type="STRING" id="1844.UG56_020120"/>
<dbReference type="SUPFAM" id="SSF53448">
    <property type="entry name" value="Nucleotide-diphospho-sugar transferases"/>
    <property type="match status" value="1"/>
</dbReference>
<dbReference type="RefSeq" id="WP_045548351.1">
    <property type="nucleotide sequence ID" value="NZ_JZDQ02000031.1"/>
</dbReference>
<comment type="caution">
    <text evidence="3">The sequence shown here is derived from an EMBL/GenBank/DDBJ whole genome shotgun (WGS) entry which is preliminary data.</text>
</comment>
<dbReference type="Proteomes" id="UP000033772">
    <property type="component" value="Unassembled WGS sequence"/>
</dbReference>
<evidence type="ECO:0000256" key="1">
    <source>
        <dbReference type="ARBA" id="ARBA00022679"/>
    </source>
</evidence>
<dbReference type="InterPro" id="IPR034683">
    <property type="entry name" value="IspD/TarI"/>
</dbReference>
<keyword evidence="4" id="KW-1185">Reference proteome</keyword>
<keyword evidence="1" id="KW-0808">Transferase</keyword>
<dbReference type="Gene3D" id="3.90.550.10">
    <property type="entry name" value="Spore Coat Polysaccharide Biosynthesis Protein SpsA, Chain A"/>
    <property type="match status" value="1"/>
</dbReference>
<evidence type="ECO:0000313" key="3">
    <source>
        <dbReference type="EMBL" id="OIJ24923.1"/>
    </source>
</evidence>
<evidence type="ECO:0000256" key="2">
    <source>
        <dbReference type="ARBA" id="ARBA00022695"/>
    </source>
</evidence>
<dbReference type="GO" id="GO:0016301">
    <property type="term" value="F:kinase activity"/>
    <property type="evidence" value="ECO:0007669"/>
    <property type="project" value="UniProtKB-KW"/>
</dbReference>
<dbReference type="PANTHER" id="PTHR32125">
    <property type="entry name" value="2-C-METHYL-D-ERYTHRITOL 4-PHOSPHATE CYTIDYLYLTRANSFERASE, CHLOROPLASTIC"/>
    <property type="match status" value="1"/>
</dbReference>
<proteinExistence type="predicted"/>
<name>A0A1J4N071_9ACTN</name>
<dbReference type="InterPro" id="IPR029044">
    <property type="entry name" value="Nucleotide-diphossugar_trans"/>
</dbReference>
<dbReference type="Pfam" id="PF01128">
    <property type="entry name" value="IspD"/>
    <property type="match status" value="1"/>
</dbReference>
<reference evidence="3" key="1">
    <citation type="submission" date="2016-10" db="EMBL/GenBank/DDBJ databases">
        <title>Draft Genome Sequence of Nocardioides luteus Strain BAFB, an Alkane-Degrading Bacterium Isolated from JP-7 Polluted Soil.</title>
        <authorList>
            <person name="Brown L."/>
            <person name="Ruiz O.N."/>
            <person name="Gunasekera T."/>
        </authorList>
    </citation>
    <scope>NUCLEOTIDE SEQUENCE [LARGE SCALE GENOMIC DNA]</scope>
    <source>
        <strain evidence="3">BAFB</strain>
    </source>
</reference>
<protein>
    <submittedName>
        <fullName evidence="3">4-diphosphocytidyl-2C-methyl-D-erythritol kinase</fullName>
    </submittedName>
</protein>
<organism evidence="3 4">
    <name type="scientific">Nocardioides luteus</name>
    <dbReference type="NCBI Taxonomy" id="1844"/>
    <lineage>
        <taxon>Bacteria</taxon>
        <taxon>Bacillati</taxon>
        <taxon>Actinomycetota</taxon>
        <taxon>Actinomycetes</taxon>
        <taxon>Propionibacteriales</taxon>
        <taxon>Nocardioidaceae</taxon>
        <taxon>Nocardioides</taxon>
    </lineage>
</organism>
<dbReference type="InterPro" id="IPR050088">
    <property type="entry name" value="IspD/TarI_cytidylyltransf_bact"/>
</dbReference>
<dbReference type="GO" id="GO:0050518">
    <property type="term" value="F:2-C-methyl-D-erythritol 4-phosphate cytidylyltransferase activity"/>
    <property type="evidence" value="ECO:0007669"/>
    <property type="project" value="TreeGrafter"/>
</dbReference>
<dbReference type="EMBL" id="JZDQ02000031">
    <property type="protein sequence ID" value="OIJ24923.1"/>
    <property type="molecule type" value="Genomic_DNA"/>
</dbReference>